<reference evidence="2 3" key="1">
    <citation type="journal article" date="2014" name="Genome Announc.">
        <title>Draft Genome Sequences of Two Isolates of the Roseobacter Group, Sulfitobacter sp. Strains 3SOLIMAR09 and 1FIGIMAR09, from Harbors of Mallorca Island (Mediterranean Sea).</title>
        <authorList>
            <person name="Mas-Llado M."/>
            <person name="Pina-Villalonga J.M."/>
            <person name="Brunet-Galmes I."/>
            <person name="Nogales B."/>
            <person name="Bosch R."/>
        </authorList>
    </citation>
    <scope>NUCLEOTIDE SEQUENCE [LARGE SCALE GENOMIC DNA]</scope>
    <source>
        <strain evidence="2 3">1FIGIMAR09</strain>
    </source>
</reference>
<evidence type="ECO:0000313" key="2">
    <source>
        <dbReference type="EMBL" id="KAJ01707.1"/>
    </source>
</evidence>
<proteinExistence type="predicted"/>
<name>A0A061SLJ6_9RHOB</name>
<keyword evidence="3" id="KW-1185">Reference proteome</keyword>
<keyword evidence="1" id="KW-0812">Transmembrane</keyword>
<accession>A0A061SLJ6</accession>
<dbReference type="Proteomes" id="UP000027337">
    <property type="component" value="Unassembled WGS sequence"/>
</dbReference>
<feature type="transmembrane region" description="Helical" evidence="1">
    <location>
        <begin position="21"/>
        <end position="41"/>
    </location>
</feature>
<keyword evidence="1" id="KW-0472">Membrane</keyword>
<protein>
    <submittedName>
        <fullName evidence="2">Uncharacterized protein</fullName>
    </submittedName>
</protein>
<dbReference type="AlphaFoldDB" id="A0A061SLJ6"/>
<organism evidence="2 3">
    <name type="scientific">Sulfitobacter mediterraneus</name>
    <dbReference type="NCBI Taxonomy" id="83219"/>
    <lineage>
        <taxon>Bacteria</taxon>
        <taxon>Pseudomonadati</taxon>
        <taxon>Pseudomonadota</taxon>
        <taxon>Alphaproteobacteria</taxon>
        <taxon>Rhodobacterales</taxon>
        <taxon>Roseobacteraceae</taxon>
        <taxon>Sulfitobacter</taxon>
    </lineage>
</organism>
<evidence type="ECO:0000256" key="1">
    <source>
        <dbReference type="SAM" id="Phobius"/>
    </source>
</evidence>
<evidence type="ECO:0000313" key="3">
    <source>
        <dbReference type="Proteomes" id="UP000027337"/>
    </source>
</evidence>
<comment type="caution">
    <text evidence="2">The sequence shown here is derived from an EMBL/GenBank/DDBJ whole genome shotgun (WGS) entry which is preliminary data.</text>
</comment>
<sequence>MISPIHGDNGPSIEEKFRFRLVVTLGACIMNGQGVLAPFIMNSTRIMVTLSGPAGDVERTRP</sequence>
<gene>
    <name evidence="2" type="ORF">PM02_17930</name>
</gene>
<dbReference type="STRING" id="83219.PM02_17930"/>
<keyword evidence="1" id="KW-1133">Transmembrane helix</keyword>
<dbReference type="EMBL" id="JEMU01000021">
    <property type="protein sequence ID" value="KAJ01707.1"/>
    <property type="molecule type" value="Genomic_DNA"/>
</dbReference>